<feature type="compositionally biased region" description="Polar residues" evidence="3">
    <location>
        <begin position="89"/>
        <end position="98"/>
    </location>
</feature>
<feature type="compositionally biased region" description="Low complexity" evidence="3">
    <location>
        <begin position="53"/>
        <end position="83"/>
    </location>
</feature>
<dbReference type="EMBL" id="AWGJ01000010">
    <property type="protein sequence ID" value="ODN75408.1"/>
    <property type="molecule type" value="Genomic_DNA"/>
</dbReference>
<dbReference type="Proteomes" id="UP000094065">
    <property type="component" value="Unassembled WGS sequence"/>
</dbReference>
<proteinExistence type="predicted"/>
<sequence length="380" mass="40709">MPQTPAQEQQSSPRKASAPSSPAKLAPSDIRSGTDDPLSQSPSTDPDLLSTRPAPISPASSRPSSAVFSQASSAPPSRNSSPAGVGRTRSGSSASIASRTKRASSIKRKSLLANVTLPDDGLSGRDESEGVPTTIPEHDQVQADGTGAHLAPEFSEHLGEKADDEKPVKAQQTPKTAVLPYIVRDYAYDVSDDRHRGIHEEEAWGSPHEQDTTWGQARAAPEEEDEDTQHAGGWGSFGGFLGWRRRFGSGQEGDDQQEEAEEVETVDVGAGQIPDEEYYTTPPLSEADLGYSYNVLPPLDPSVEPTGLHRVAYTFDGMGASEMSVDEGDLLYLSGRGNGNAGWVIARRMHVELGKVEKGDAVGLVPESYLERVEVYDVEE</sequence>
<name>A0A1E3HGD1_9TREE</name>
<feature type="compositionally biased region" description="Gly residues" evidence="3">
    <location>
        <begin position="232"/>
        <end position="241"/>
    </location>
</feature>
<dbReference type="RefSeq" id="XP_018991058.1">
    <property type="nucleotide sequence ID" value="XM_019141083.1"/>
</dbReference>
<protein>
    <recommendedName>
        <fullName evidence="4">SH3 domain-containing protein</fullName>
    </recommendedName>
</protein>
<keyword evidence="6" id="KW-1185">Reference proteome</keyword>
<feature type="compositionally biased region" description="Polar residues" evidence="3">
    <location>
        <begin position="1"/>
        <end position="10"/>
    </location>
</feature>
<evidence type="ECO:0000313" key="5">
    <source>
        <dbReference type="EMBL" id="ODN75408.1"/>
    </source>
</evidence>
<dbReference type="STRING" id="1295533.A0A1E3HGD1"/>
<dbReference type="SUPFAM" id="SSF50044">
    <property type="entry name" value="SH3-domain"/>
    <property type="match status" value="1"/>
</dbReference>
<accession>A0A1E3HGD1</accession>
<evidence type="ECO:0000256" key="3">
    <source>
        <dbReference type="SAM" id="MobiDB-lite"/>
    </source>
</evidence>
<feature type="compositionally biased region" description="Low complexity" evidence="3">
    <location>
        <begin position="11"/>
        <end position="28"/>
    </location>
</feature>
<evidence type="ECO:0000256" key="1">
    <source>
        <dbReference type="ARBA" id="ARBA00022443"/>
    </source>
</evidence>
<feature type="region of interest" description="Disordered" evidence="3">
    <location>
        <begin position="1"/>
        <end position="140"/>
    </location>
</feature>
<feature type="compositionally biased region" description="Acidic residues" evidence="3">
    <location>
        <begin position="252"/>
        <end position="265"/>
    </location>
</feature>
<evidence type="ECO:0000256" key="2">
    <source>
        <dbReference type="PROSITE-ProRule" id="PRU00192"/>
    </source>
</evidence>
<dbReference type="InterPro" id="IPR001452">
    <property type="entry name" value="SH3_domain"/>
</dbReference>
<dbReference type="SMART" id="SM00326">
    <property type="entry name" value="SH3"/>
    <property type="match status" value="1"/>
</dbReference>
<dbReference type="Gene3D" id="2.30.30.40">
    <property type="entry name" value="SH3 Domains"/>
    <property type="match status" value="1"/>
</dbReference>
<dbReference type="AlphaFoldDB" id="A0A1E3HGD1"/>
<evidence type="ECO:0000313" key="6">
    <source>
        <dbReference type="Proteomes" id="UP000094065"/>
    </source>
</evidence>
<dbReference type="PROSITE" id="PS50002">
    <property type="entry name" value="SH3"/>
    <property type="match status" value="1"/>
</dbReference>
<evidence type="ECO:0000259" key="4">
    <source>
        <dbReference type="PROSITE" id="PS50002"/>
    </source>
</evidence>
<feature type="domain" description="SH3" evidence="4">
    <location>
        <begin position="304"/>
        <end position="375"/>
    </location>
</feature>
<organism evidence="5 6">
    <name type="scientific">Cryptococcus amylolentus CBS 6039</name>
    <dbReference type="NCBI Taxonomy" id="1295533"/>
    <lineage>
        <taxon>Eukaryota</taxon>
        <taxon>Fungi</taxon>
        <taxon>Dikarya</taxon>
        <taxon>Basidiomycota</taxon>
        <taxon>Agaricomycotina</taxon>
        <taxon>Tremellomycetes</taxon>
        <taxon>Tremellales</taxon>
        <taxon>Cryptococcaceae</taxon>
        <taxon>Cryptococcus</taxon>
    </lineage>
</organism>
<dbReference type="GeneID" id="30157872"/>
<comment type="caution">
    <text evidence="5">The sequence shown here is derived from an EMBL/GenBank/DDBJ whole genome shotgun (WGS) entry which is preliminary data.</text>
</comment>
<keyword evidence="1 2" id="KW-0728">SH3 domain</keyword>
<reference evidence="5 6" key="1">
    <citation type="submission" date="2016-06" db="EMBL/GenBank/DDBJ databases">
        <title>Evolution of pathogenesis and genome organization in the Tremellales.</title>
        <authorList>
            <person name="Cuomo C."/>
            <person name="Litvintseva A."/>
            <person name="Heitman J."/>
            <person name="Chen Y."/>
            <person name="Sun S."/>
            <person name="Springer D."/>
            <person name="Dromer F."/>
            <person name="Young S."/>
            <person name="Zeng Q."/>
            <person name="Chapman S."/>
            <person name="Gujja S."/>
            <person name="Saif S."/>
            <person name="Birren B."/>
        </authorList>
    </citation>
    <scope>NUCLEOTIDE SEQUENCE [LARGE SCALE GENOMIC DNA]</scope>
    <source>
        <strain evidence="5 6">CBS 6039</strain>
    </source>
</reference>
<dbReference type="InterPro" id="IPR036028">
    <property type="entry name" value="SH3-like_dom_sf"/>
</dbReference>
<dbReference type="OrthoDB" id="2575393at2759"/>
<feature type="compositionally biased region" description="Basic residues" evidence="3">
    <location>
        <begin position="99"/>
        <end position="110"/>
    </location>
</feature>
<feature type="region of interest" description="Disordered" evidence="3">
    <location>
        <begin position="199"/>
        <end position="266"/>
    </location>
</feature>
<gene>
    <name evidence="5" type="ORF">L202_06563</name>
</gene>